<dbReference type="EMBL" id="GBEZ01001769">
    <property type="protein sequence ID" value="JAC83234.1"/>
    <property type="molecule type" value="Transcribed_RNA"/>
</dbReference>
<dbReference type="AlphaFoldDB" id="A0A061SJM5"/>
<keyword evidence="1" id="KW-0472">Membrane</keyword>
<name>A0A061SJM5_9CHLO</name>
<sequence>MACYFGCGTGSNRLAYAIYFAFLFAGAGCLIGWGVKISGCLISRTGDGSPCSVFHNSEFENSWQPSTDDAVMASSWASAVRQTCRNQFGFQQGTQNFNQCVACLDGVSTCLLNQWPLFVAGIVLLVLSFFPCFFCCCCASPEEGYAPPKV</sequence>
<evidence type="ECO:0000256" key="1">
    <source>
        <dbReference type="SAM" id="Phobius"/>
    </source>
</evidence>
<accession>A0A061SJM5</accession>
<reference evidence="2" key="1">
    <citation type="submission" date="2014-05" db="EMBL/GenBank/DDBJ databases">
        <title>The transcriptome of the halophilic microalga Tetraselmis sp. GSL018 isolated from the Great Salt Lake, Utah.</title>
        <authorList>
            <person name="Jinkerson R.E."/>
            <person name="D'Adamo S."/>
            <person name="Posewitz M.C."/>
        </authorList>
    </citation>
    <scope>NUCLEOTIDE SEQUENCE</scope>
    <source>
        <strain evidence="2">GSL018</strain>
    </source>
</reference>
<gene>
    <name evidence="2" type="ORF">TSPGSL018_3858</name>
</gene>
<proteinExistence type="predicted"/>
<keyword evidence="1" id="KW-0812">Transmembrane</keyword>
<feature type="transmembrane region" description="Helical" evidence="1">
    <location>
        <begin position="14"/>
        <end position="35"/>
    </location>
</feature>
<keyword evidence="1" id="KW-1133">Transmembrane helix</keyword>
<protein>
    <submittedName>
        <fullName evidence="2">Uncharacterized protein</fullName>
    </submittedName>
</protein>
<organism evidence="2">
    <name type="scientific">Tetraselmis sp. GSL018</name>
    <dbReference type="NCBI Taxonomy" id="582737"/>
    <lineage>
        <taxon>Eukaryota</taxon>
        <taxon>Viridiplantae</taxon>
        <taxon>Chlorophyta</taxon>
        <taxon>core chlorophytes</taxon>
        <taxon>Chlorodendrophyceae</taxon>
        <taxon>Chlorodendrales</taxon>
        <taxon>Chlorodendraceae</taxon>
        <taxon>Tetraselmis</taxon>
    </lineage>
</organism>
<feature type="transmembrane region" description="Helical" evidence="1">
    <location>
        <begin position="115"/>
        <end position="134"/>
    </location>
</feature>
<evidence type="ECO:0000313" key="2">
    <source>
        <dbReference type="EMBL" id="JAC83234.1"/>
    </source>
</evidence>